<dbReference type="KEGG" id="fax:FUAX_08430"/>
<accession>A0AAU9D6F9</accession>
<dbReference type="AlphaFoldDB" id="A0AAU9D6F9"/>
<keyword evidence="3" id="KW-1185">Reference proteome</keyword>
<protein>
    <recommendedName>
        <fullName evidence="4">Polymer-forming cytoskeletal protein</fullName>
    </recommendedName>
</protein>
<name>A0AAU9D6F9_9BACT</name>
<dbReference type="Pfam" id="PF04519">
    <property type="entry name" value="Bactofilin"/>
    <property type="match status" value="1"/>
</dbReference>
<evidence type="ECO:0008006" key="4">
    <source>
        <dbReference type="Google" id="ProtNLM"/>
    </source>
</evidence>
<evidence type="ECO:0000256" key="1">
    <source>
        <dbReference type="ARBA" id="ARBA00044755"/>
    </source>
</evidence>
<comment type="similarity">
    <text evidence="1">Belongs to the bactofilin family.</text>
</comment>
<evidence type="ECO:0000313" key="2">
    <source>
        <dbReference type="EMBL" id="BDD08411.1"/>
    </source>
</evidence>
<dbReference type="RefSeq" id="WP_338393673.1">
    <property type="nucleotide sequence ID" value="NZ_AP025314.1"/>
</dbReference>
<sequence>MFNKKTEKTVASEAQPNINANNILGQGTSFEGDLEAAGNIRFEGELIGKLDCKAKVVLGKPAKIKGDLEAQNAEIEGQVDGTIRVKDLLVLKASAVVNGEIYTQKLIVESGAVFNGACRMGEEAKAVKMNTRNNAASKEREGQLA</sequence>
<dbReference type="InterPro" id="IPR007607">
    <property type="entry name" value="BacA/B"/>
</dbReference>
<dbReference type="EMBL" id="AP025314">
    <property type="protein sequence ID" value="BDD08411.1"/>
    <property type="molecule type" value="Genomic_DNA"/>
</dbReference>
<proteinExistence type="inferred from homology"/>
<organism evidence="2 3">
    <name type="scientific">Fulvitalea axinellae</name>
    <dbReference type="NCBI Taxonomy" id="1182444"/>
    <lineage>
        <taxon>Bacteria</taxon>
        <taxon>Pseudomonadati</taxon>
        <taxon>Bacteroidota</taxon>
        <taxon>Cytophagia</taxon>
        <taxon>Cytophagales</taxon>
        <taxon>Persicobacteraceae</taxon>
        <taxon>Fulvitalea</taxon>
    </lineage>
</organism>
<dbReference type="PANTHER" id="PTHR35024:SF4">
    <property type="entry name" value="POLYMER-FORMING CYTOSKELETAL PROTEIN"/>
    <property type="match status" value="1"/>
</dbReference>
<evidence type="ECO:0000313" key="3">
    <source>
        <dbReference type="Proteomes" id="UP001348817"/>
    </source>
</evidence>
<gene>
    <name evidence="2" type="ORF">FUAX_08430</name>
</gene>
<reference evidence="2 3" key="1">
    <citation type="submission" date="2021-12" db="EMBL/GenBank/DDBJ databases">
        <title>Genome sequencing of bacteria with rrn-lacking chromosome and rrn-plasmid.</title>
        <authorList>
            <person name="Anda M."/>
            <person name="Iwasaki W."/>
        </authorList>
    </citation>
    <scope>NUCLEOTIDE SEQUENCE [LARGE SCALE GENOMIC DNA]</scope>
    <source>
        <strain evidence="2 3">DSM 100852</strain>
    </source>
</reference>
<dbReference type="PANTHER" id="PTHR35024">
    <property type="entry name" value="HYPOTHETICAL CYTOSOLIC PROTEIN"/>
    <property type="match status" value="1"/>
</dbReference>
<dbReference type="Proteomes" id="UP001348817">
    <property type="component" value="Chromosome"/>
</dbReference>